<dbReference type="InterPro" id="IPR016181">
    <property type="entry name" value="Acyl_CoA_acyltransferase"/>
</dbReference>
<evidence type="ECO:0000313" key="6">
    <source>
        <dbReference type="Proteomes" id="UP001501237"/>
    </source>
</evidence>
<dbReference type="Gene3D" id="3.40.630.30">
    <property type="match status" value="1"/>
</dbReference>
<name>A0ABP6QFX6_9ACTN</name>
<dbReference type="InterPro" id="IPR000182">
    <property type="entry name" value="GNAT_dom"/>
</dbReference>
<keyword evidence="2" id="KW-0012">Acyltransferase</keyword>
<evidence type="ECO:0000313" key="5">
    <source>
        <dbReference type="EMBL" id="GAA3225254.1"/>
    </source>
</evidence>
<sequence length="184" mass="19831">MGRVGLRRMGGGDLEEFVGLAVESVELHAGRVYTPVTPEGFEEYLGRFGGGEAEAFLIRRGGEGGAVGLVTISGIVRGPYQRGVLGYAGFASGVGKGYVTEGVGLAVRYGFGRLGLHRLEADVEPDNVASLRLVERLGFRREGYSPGFIQLDGRWRDYERWAITPEISGGLGTCEDWQLPDTGF</sequence>
<dbReference type="PANTHER" id="PTHR43792:SF8">
    <property type="entry name" value="[RIBOSOMAL PROTEIN US5]-ALANINE N-ACETYLTRANSFERASE"/>
    <property type="match status" value="1"/>
</dbReference>
<dbReference type="EMBL" id="BAAAUV010000015">
    <property type="protein sequence ID" value="GAA3225254.1"/>
    <property type="molecule type" value="Genomic_DNA"/>
</dbReference>
<keyword evidence="1" id="KW-0808">Transferase</keyword>
<reference evidence="6" key="1">
    <citation type="journal article" date="2019" name="Int. J. Syst. Evol. Microbiol.">
        <title>The Global Catalogue of Microorganisms (GCM) 10K type strain sequencing project: providing services to taxonomists for standard genome sequencing and annotation.</title>
        <authorList>
            <consortium name="The Broad Institute Genomics Platform"/>
            <consortium name="The Broad Institute Genome Sequencing Center for Infectious Disease"/>
            <person name="Wu L."/>
            <person name="Ma J."/>
        </authorList>
    </citation>
    <scope>NUCLEOTIDE SEQUENCE [LARGE SCALE GENOMIC DNA]</scope>
    <source>
        <strain evidence="6">JCM 9377</strain>
    </source>
</reference>
<evidence type="ECO:0000256" key="3">
    <source>
        <dbReference type="ARBA" id="ARBA00038502"/>
    </source>
</evidence>
<evidence type="ECO:0000259" key="4">
    <source>
        <dbReference type="PROSITE" id="PS51186"/>
    </source>
</evidence>
<evidence type="ECO:0000256" key="1">
    <source>
        <dbReference type="ARBA" id="ARBA00022679"/>
    </source>
</evidence>
<gene>
    <name evidence="5" type="ORF">GCM10010468_52770</name>
</gene>
<dbReference type="RefSeq" id="WP_344833268.1">
    <property type="nucleotide sequence ID" value="NZ_BAAAUV010000015.1"/>
</dbReference>
<dbReference type="SUPFAM" id="SSF55729">
    <property type="entry name" value="Acyl-CoA N-acyltransferases (Nat)"/>
    <property type="match status" value="1"/>
</dbReference>
<dbReference type="Proteomes" id="UP001501237">
    <property type="component" value="Unassembled WGS sequence"/>
</dbReference>
<comment type="similarity">
    <text evidence="3">Belongs to the acetyltransferase family. RimJ subfamily.</text>
</comment>
<dbReference type="PROSITE" id="PS51186">
    <property type="entry name" value="GNAT"/>
    <property type="match status" value="1"/>
</dbReference>
<dbReference type="Pfam" id="PF13302">
    <property type="entry name" value="Acetyltransf_3"/>
    <property type="match status" value="1"/>
</dbReference>
<protein>
    <submittedName>
        <fullName evidence="5">GNAT family protein</fullName>
    </submittedName>
</protein>
<feature type="domain" description="N-acetyltransferase" evidence="4">
    <location>
        <begin position="4"/>
        <end position="170"/>
    </location>
</feature>
<evidence type="ECO:0000256" key="2">
    <source>
        <dbReference type="ARBA" id="ARBA00023315"/>
    </source>
</evidence>
<dbReference type="PANTHER" id="PTHR43792">
    <property type="entry name" value="GNAT FAMILY, PUTATIVE (AFU_ORTHOLOGUE AFUA_3G00765)-RELATED-RELATED"/>
    <property type="match status" value="1"/>
</dbReference>
<comment type="caution">
    <text evidence="5">The sequence shown here is derived from an EMBL/GenBank/DDBJ whole genome shotgun (WGS) entry which is preliminary data.</text>
</comment>
<accession>A0ABP6QFX6</accession>
<proteinExistence type="inferred from homology"/>
<organism evidence="5 6">
    <name type="scientific">Actinocorallia longicatena</name>
    <dbReference type="NCBI Taxonomy" id="111803"/>
    <lineage>
        <taxon>Bacteria</taxon>
        <taxon>Bacillati</taxon>
        <taxon>Actinomycetota</taxon>
        <taxon>Actinomycetes</taxon>
        <taxon>Streptosporangiales</taxon>
        <taxon>Thermomonosporaceae</taxon>
        <taxon>Actinocorallia</taxon>
    </lineage>
</organism>
<dbReference type="InterPro" id="IPR051531">
    <property type="entry name" value="N-acetyltransferase"/>
</dbReference>
<keyword evidence="6" id="KW-1185">Reference proteome</keyword>